<sequence length="94" mass="10540">MLLAGWCHMVGGCEEANRSIMDWCTDSTTRTERGFGKVESLEKRRERPMSCEIENSVACPVDWMQANFGNYVVNEPPSISLIPSHLPGGEHLRS</sequence>
<accession>A0A4Y2JQD4</accession>
<reference evidence="1 2" key="1">
    <citation type="journal article" date="2019" name="Sci. Rep.">
        <title>Orb-weaving spider Araneus ventricosus genome elucidates the spidroin gene catalogue.</title>
        <authorList>
            <person name="Kono N."/>
            <person name="Nakamura H."/>
            <person name="Ohtoshi R."/>
            <person name="Moran D.A.P."/>
            <person name="Shinohara A."/>
            <person name="Yoshida Y."/>
            <person name="Fujiwara M."/>
            <person name="Mori M."/>
            <person name="Tomita M."/>
            <person name="Arakawa K."/>
        </authorList>
    </citation>
    <scope>NUCLEOTIDE SEQUENCE [LARGE SCALE GENOMIC DNA]</scope>
</reference>
<keyword evidence="2" id="KW-1185">Reference proteome</keyword>
<dbReference type="AlphaFoldDB" id="A0A4Y2JQD4"/>
<evidence type="ECO:0000313" key="1">
    <source>
        <dbReference type="EMBL" id="GBM92240.1"/>
    </source>
</evidence>
<comment type="caution">
    <text evidence="1">The sequence shown here is derived from an EMBL/GenBank/DDBJ whole genome shotgun (WGS) entry which is preliminary data.</text>
</comment>
<gene>
    <name evidence="1" type="ORF">AVEN_203045_1</name>
</gene>
<protein>
    <submittedName>
        <fullName evidence="1">Uncharacterized protein</fullName>
    </submittedName>
</protein>
<evidence type="ECO:0000313" key="2">
    <source>
        <dbReference type="Proteomes" id="UP000499080"/>
    </source>
</evidence>
<proteinExistence type="predicted"/>
<dbReference type="Proteomes" id="UP000499080">
    <property type="component" value="Unassembled WGS sequence"/>
</dbReference>
<name>A0A4Y2JQD4_ARAVE</name>
<organism evidence="1 2">
    <name type="scientific">Araneus ventricosus</name>
    <name type="common">Orbweaver spider</name>
    <name type="synonym">Epeira ventricosa</name>
    <dbReference type="NCBI Taxonomy" id="182803"/>
    <lineage>
        <taxon>Eukaryota</taxon>
        <taxon>Metazoa</taxon>
        <taxon>Ecdysozoa</taxon>
        <taxon>Arthropoda</taxon>
        <taxon>Chelicerata</taxon>
        <taxon>Arachnida</taxon>
        <taxon>Araneae</taxon>
        <taxon>Araneomorphae</taxon>
        <taxon>Entelegynae</taxon>
        <taxon>Araneoidea</taxon>
        <taxon>Araneidae</taxon>
        <taxon>Araneus</taxon>
    </lineage>
</organism>
<dbReference type="EMBL" id="BGPR01003772">
    <property type="protein sequence ID" value="GBM92240.1"/>
    <property type="molecule type" value="Genomic_DNA"/>
</dbReference>